<organism evidence="2 3">
    <name type="scientific">Caerostris darwini</name>
    <dbReference type="NCBI Taxonomy" id="1538125"/>
    <lineage>
        <taxon>Eukaryota</taxon>
        <taxon>Metazoa</taxon>
        <taxon>Ecdysozoa</taxon>
        <taxon>Arthropoda</taxon>
        <taxon>Chelicerata</taxon>
        <taxon>Arachnida</taxon>
        <taxon>Araneae</taxon>
        <taxon>Araneomorphae</taxon>
        <taxon>Entelegynae</taxon>
        <taxon>Araneoidea</taxon>
        <taxon>Araneidae</taxon>
        <taxon>Caerostris</taxon>
    </lineage>
</organism>
<evidence type="ECO:0000313" key="3">
    <source>
        <dbReference type="Proteomes" id="UP001054837"/>
    </source>
</evidence>
<protein>
    <submittedName>
        <fullName evidence="2">Uncharacterized protein</fullName>
    </submittedName>
</protein>
<comment type="caution">
    <text evidence="2">The sequence shown here is derived from an EMBL/GenBank/DDBJ whole genome shotgun (WGS) entry which is preliminary data.</text>
</comment>
<sequence>MCVDEQQLIPKHLYSKVVLMSDSGAAIPAIGSYEVPSSNIELPFLSLHLYCNFYILSTIIIFFELASLFGKNFGVNQEFGQHFHLKYCFYLNLQKLIPRGVKK</sequence>
<evidence type="ECO:0000256" key="1">
    <source>
        <dbReference type="SAM" id="Phobius"/>
    </source>
</evidence>
<accession>A0AAV4X566</accession>
<evidence type="ECO:0000313" key="2">
    <source>
        <dbReference type="EMBL" id="GIY89315.1"/>
    </source>
</evidence>
<feature type="transmembrane region" description="Helical" evidence="1">
    <location>
        <begin position="47"/>
        <end position="69"/>
    </location>
</feature>
<dbReference type="EMBL" id="BPLQ01015594">
    <property type="protein sequence ID" value="GIY89315.1"/>
    <property type="molecule type" value="Genomic_DNA"/>
</dbReference>
<gene>
    <name evidence="2" type="ORF">CDAR_59591</name>
</gene>
<keyword evidence="3" id="KW-1185">Reference proteome</keyword>
<reference evidence="2 3" key="1">
    <citation type="submission" date="2021-06" db="EMBL/GenBank/DDBJ databases">
        <title>Caerostris darwini draft genome.</title>
        <authorList>
            <person name="Kono N."/>
            <person name="Arakawa K."/>
        </authorList>
    </citation>
    <scope>NUCLEOTIDE SEQUENCE [LARGE SCALE GENOMIC DNA]</scope>
</reference>
<keyword evidence="1" id="KW-0472">Membrane</keyword>
<keyword evidence="1" id="KW-0812">Transmembrane</keyword>
<name>A0AAV4X566_9ARAC</name>
<dbReference type="AlphaFoldDB" id="A0AAV4X566"/>
<dbReference type="Proteomes" id="UP001054837">
    <property type="component" value="Unassembled WGS sequence"/>
</dbReference>
<keyword evidence="1" id="KW-1133">Transmembrane helix</keyword>
<proteinExistence type="predicted"/>